<keyword evidence="10" id="KW-0999">Mitochondrion inner membrane</keyword>
<feature type="transmembrane region" description="Helical" evidence="20">
    <location>
        <begin position="289"/>
        <end position="309"/>
    </location>
</feature>
<evidence type="ECO:0000256" key="19">
    <source>
        <dbReference type="PIRSR" id="PIRSR038885-2"/>
    </source>
</evidence>
<reference evidence="23" key="1">
    <citation type="submission" date="2007-08" db="EMBL/GenBank/DDBJ databases">
        <title>Phylogenetic relationships within the Xantusiidae (Squamata): using trees to address evolutionary questions at multiple levels.</title>
        <authorList>
            <person name="Pramuk J.B."/>
            <person name="Bezy R.L."/>
            <person name="Noonan B.P."/>
            <person name="de Queiroz K."/>
            <person name="Sites J.W.Jr."/>
        </authorList>
    </citation>
    <scope>NUCLEOTIDE SEQUENCE</scope>
    <source>
        <strain evidence="23">Xsan371</strain>
        <strain evidence="24">Xsan373</strain>
    </source>
</reference>
<dbReference type="Pfam" id="PF00033">
    <property type="entry name" value="Cytochrome_B"/>
    <property type="match status" value="1"/>
</dbReference>
<dbReference type="GO" id="GO:0006122">
    <property type="term" value="P:mitochondrial electron transport, ubiquinol to cytochrome c"/>
    <property type="evidence" value="ECO:0007669"/>
    <property type="project" value="TreeGrafter"/>
</dbReference>
<evidence type="ECO:0000313" key="23">
    <source>
        <dbReference type="EMBL" id="ABY80920.1"/>
    </source>
</evidence>
<comment type="subcellular location">
    <subcellularLocation>
        <location evidence="2">Mitochondrion inner membrane</location>
        <topology evidence="2">Multi-pass membrane protein</topology>
    </subcellularLocation>
</comment>
<dbReference type="EMBL" id="EU116637">
    <property type="protein sequence ID" value="ABY80920.1"/>
    <property type="molecule type" value="Genomic_DNA"/>
</dbReference>
<evidence type="ECO:0000256" key="2">
    <source>
        <dbReference type="ARBA" id="ARBA00004448"/>
    </source>
</evidence>
<dbReference type="InterPro" id="IPR005797">
    <property type="entry name" value="Cyt_b/b6_N"/>
</dbReference>
<evidence type="ECO:0000256" key="13">
    <source>
        <dbReference type="ARBA" id="ARBA00023004"/>
    </source>
</evidence>
<evidence type="ECO:0000256" key="4">
    <source>
        <dbReference type="ARBA" id="ARBA00013531"/>
    </source>
</evidence>
<evidence type="ECO:0000256" key="7">
    <source>
        <dbReference type="ARBA" id="ARBA00022660"/>
    </source>
</evidence>
<gene>
    <name evidence="23" type="primary">cytb</name>
</gene>
<dbReference type="GO" id="GO:0005743">
    <property type="term" value="C:mitochondrial inner membrane"/>
    <property type="evidence" value="ECO:0007669"/>
    <property type="project" value="UniProtKB-SubCell"/>
</dbReference>
<comment type="similarity">
    <text evidence="17 20">Belongs to the cytochrome b family.</text>
</comment>
<dbReference type="GO" id="GO:0016491">
    <property type="term" value="F:oxidoreductase activity"/>
    <property type="evidence" value="ECO:0007669"/>
    <property type="project" value="UniProtKB-UniRule"/>
</dbReference>
<dbReference type="AlphaFoldDB" id="C7S5V6"/>
<dbReference type="InterPro" id="IPR027387">
    <property type="entry name" value="Cytb/b6-like_sf"/>
</dbReference>
<keyword evidence="14" id="KW-0830">Ubiquinone</keyword>
<proteinExistence type="inferred from homology"/>
<evidence type="ECO:0000259" key="22">
    <source>
        <dbReference type="PROSITE" id="PS51003"/>
    </source>
</evidence>
<evidence type="ECO:0000256" key="5">
    <source>
        <dbReference type="ARBA" id="ARBA00022448"/>
    </source>
</evidence>
<keyword evidence="5 20" id="KW-0813">Transport</keyword>
<evidence type="ECO:0000256" key="18">
    <source>
        <dbReference type="PIRSR" id="PIRSR038885-1"/>
    </source>
</evidence>
<dbReference type="PANTHER" id="PTHR19271">
    <property type="entry name" value="CYTOCHROME B"/>
    <property type="match status" value="1"/>
</dbReference>
<dbReference type="CDD" id="cd00290">
    <property type="entry name" value="cytochrome_b_C"/>
    <property type="match status" value="1"/>
</dbReference>
<keyword evidence="9 19" id="KW-0479">Metal-binding</keyword>
<comment type="function">
    <text evidence="1 20">Component of the ubiquinol-cytochrome c reductase complex (complex III or cytochrome b-c1 complex) that is part of the mitochondrial respiratory chain. The b-c1 complex mediates electron transfer from ubiquinol to cytochrome c. Contributes to the generation of a proton gradient across the mitochondrial membrane that is then used for ATP synthesis.</text>
</comment>
<evidence type="ECO:0000256" key="6">
    <source>
        <dbReference type="ARBA" id="ARBA00022617"/>
    </source>
</evidence>
<feature type="binding site" evidence="18">
    <location>
        <position position="202"/>
    </location>
    <ligand>
        <name>a ubiquinone</name>
        <dbReference type="ChEBI" id="CHEBI:16389"/>
    </ligand>
</feature>
<dbReference type="InterPro" id="IPR016174">
    <property type="entry name" value="Di-haem_cyt_TM"/>
</dbReference>
<dbReference type="PANTHER" id="PTHR19271:SF16">
    <property type="entry name" value="CYTOCHROME B"/>
    <property type="match status" value="1"/>
</dbReference>
<sequence length="380" mass="42938">MTTNLRKTHPILKIINNSFIDLPTPSNISAWWNFGSLLALCLLIQIFTGLFLAMHYTADIISAFSSVIHISRDVQYGWLIRNIHANGASIFFICLYLHIARGLYYGSYMYTITWNIGVILLFLVMATAFVGYVLPWGQMSFWGATVITNLLSAIPYIGTTLVEWVWGGFSVDSATLTRFFAFHFILPFIITAMTMLHLLFLHESGSNNPTGLNSNTDKISFHPFFSYKDLLGVLMIITLLSTISLFSPNLLGDPENFTPANPMTTPPHIKPEWYFLFAYAILRSIPNKLGGVLALLLSIMILMMVPLLHTAKQRSSMFRPMSQMILWLTLTNILILTWIGGQPVEPPYILIGQLSSILYFVLFLILLPTVALLENKLLKW</sequence>
<dbReference type="PROSITE" id="PS51002">
    <property type="entry name" value="CYTB_NTER"/>
    <property type="match status" value="1"/>
</dbReference>
<feature type="domain" description="Cytochrome b/b6 N-terminal region profile" evidence="21">
    <location>
        <begin position="1"/>
        <end position="210"/>
    </location>
</feature>
<dbReference type="CDD" id="cd00284">
    <property type="entry name" value="Cytochrome_b_N"/>
    <property type="match status" value="1"/>
</dbReference>
<comment type="subunit">
    <text evidence="3">The cytochrome bc1 complex contains 3 respiratory subunits (MT-CYB, CYC1 and UQCRFS1), 2 core proteins (UQCRC1 and UQCRC2) and probably 6 low-molecular weight proteins.</text>
</comment>
<feature type="binding site" description="axial binding residue" evidence="19">
    <location>
        <position position="98"/>
    </location>
    <ligand>
        <name>heme b</name>
        <dbReference type="ChEBI" id="CHEBI:60344"/>
        <label>b566</label>
    </ligand>
    <ligandPart>
        <name>Fe</name>
        <dbReference type="ChEBI" id="CHEBI:18248"/>
    </ligandPart>
</feature>
<feature type="domain" description="Cytochrome b/b6 C-terminal region profile" evidence="22">
    <location>
        <begin position="211"/>
        <end position="380"/>
    </location>
</feature>
<dbReference type="FunFam" id="1.20.810.10:FF:000002">
    <property type="entry name" value="Cytochrome b"/>
    <property type="match status" value="1"/>
</dbReference>
<feature type="binding site" description="axial binding residue" evidence="19">
    <location>
        <position position="197"/>
    </location>
    <ligand>
        <name>heme b</name>
        <dbReference type="ChEBI" id="CHEBI:60344"/>
        <label>b566</label>
    </ligand>
    <ligandPart>
        <name>Fe</name>
        <dbReference type="ChEBI" id="CHEBI:18248"/>
    </ligandPart>
</feature>
<evidence type="ECO:0000256" key="14">
    <source>
        <dbReference type="ARBA" id="ARBA00023075"/>
    </source>
</evidence>
<feature type="binding site" description="axial binding residue" evidence="19">
    <location>
        <position position="183"/>
    </location>
    <ligand>
        <name>heme b</name>
        <dbReference type="ChEBI" id="CHEBI:60344"/>
        <label>b562</label>
    </ligand>
    <ligandPart>
        <name>Fe</name>
        <dbReference type="ChEBI" id="CHEBI:18248"/>
    </ligandPart>
</feature>
<feature type="transmembrane region" description="Helical" evidence="20">
    <location>
        <begin position="179"/>
        <end position="201"/>
    </location>
</feature>
<evidence type="ECO:0000256" key="1">
    <source>
        <dbReference type="ARBA" id="ARBA00002566"/>
    </source>
</evidence>
<dbReference type="GO" id="GO:0008121">
    <property type="term" value="F:quinol-cytochrome-c reductase activity"/>
    <property type="evidence" value="ECO:0007669"/>
    <property type="project" value="InterPro"/>
</dbReference>
<dbReference type="SUPFAM" id="SSF81342">
    <property type="entry name" value="Transmembrane di-heme cytochromes"/>
    <property type="match status" value="1"/>
</dbReference>
<keyword evidence="13 19" id="KW-0408">Iron</keyword>
<dbReference type="SUPFAM" id="SSF81648">
    <property type="entry name" value="a domain/subunit of cytochrome bc1 complex (Ubiquinol-cytochrome c reductase)"/>
    <property type="match status" value="1"/>
</dbReference>
<evidence type="ECO:0000256" key="9">
    <source>
        <dbReference type="ARBA" id="ARBA00022723"/>
    </source>
</evidence>
<feature type="binding site" description="axial binding residue" evidence="19">
    <location>
        <position position="84"/>
    </location>
    <ligand>
        <name>heme b</name>
        <dbReference type="ChEBI" id="CHEBI:60344"/>
        <label>b562</label>
    </ligand>
    <ligandPart>
        <name>Fe</name>
        <dbReference type="ChEBI" id="CHEBI:18248"/>
    </ligandPart>
</feature>
<dbReference type="Pfam" id="PF00032">
    <property type="entry name" value="Cytochrom_B_C"/>
    <property type="match status" value="1"/>
</dbReference>
<evidence type="ECO:0000256" key="12">
    <source>
        <dbReference type="ARBA" id="ARBA00022989"/>
    </source>
</evidence>
<evidence type="ECO:0000259" key="21">
    <source>
        <dbReference type="PROSITE" id="PS51002"/>
    </source>
</evidence>
<dbReference type="Gene3D" id="1.20.810.10">
    <property type="entry name" value="Cytochrome Bc1 Complex, Chain C"/>
    <property type="match status" value="1"/>
</dbReference>
<dbReference type="InterPro" id="IPR048259">
    <property type="entry name" value="Cytochrome_b_N_euk/bac"/>
</dbReference>
<feature type="transmembrane region" description="Helical" evidence="20">
    <location>
        <begin position="230"/>
        <end position="251"/>
    </location>
</feature>
<feature type="transmembrane region" description="Helical" evidence="20">
    <location>
        <begin position="347"/>
        <end position="373"/>
    </location>
</feature>
<accession>C7S5V6</accession>
<evidence type="ECO:0000256" key="17">
    <source>
        <dbReference type="ARBA" id="ARBA00061233"/>
    </source>
</evidence>
<evidence type="ECO:0000256" key="15">
    <source>
        <dbReference type="ARBA" id="ARBA00023128"/>
    </source>
</evidence>
<protein>
    <recommendedName>
        <fullName evidence="4 20">Cytochrome b</fullName>
    </recommendedName>
</protein>
<dbReference type="InterPro" id="IPR036150">
    <property type="entry name" value="Cyt_b/b6_C_sf"/>
</dbReference>
<feature type="transmembrane region" description="Helical" evidence="20">
    <location>
        <begin position="78"/>
        <end position="100"/>
    </location>
</feature>
<dbReference type="InterPro" id="IPR048260">
    <property type="entry name" value="Cytochrome_b_C_euk/bac"/>
</dbReference>
<comment type="cofactor">
    <cofactor evidence="20">
        <name>heme b</name>
        <dbReference type="ChEBI" id="CHEBI:60344"/>
    </cofactor>
    <text evidence="20">Binds 2 heme groups non-covalently.</text>
</comment>
<geneLocation type="mitochondrion" evidence="23"/>
<dbReference type="GO" id="GO:0046872">
    <property type="term" value="F:metal ion binding"/>
    <property type="evidence" value="ECO:0007669"/>
    <property type="project" value="UniProtKB-UniRule"/>
</dbReference>
<dbReference type="InterPro" id="IPR030689">
    <property type="entry name" value="Cytochrome_b"/>
</dbReference>
<dbReference type="InterPro" id="IPR005798">
    <property type="entry name" value="Cyt_b/b6_C"/>
</dbReference>
<evidence type="ECO:0000256" key="10">
    <source>
        <dbReference type="ARBA" id="ARBA00022792"/>
    </source>
</evidence>
<evidence type="ECO:0000256" key="3">
    <source>
        <dbReference type="ARBA" id="ARBA00011660"/>
    </source>
</evidence>
<dbReference type="PROSITE" id="PS51003">
    <property type="entry name" value="CYTB_CTER"/>
    <property type="match status" value="1"/>
</dbReference>
<keyword evidence="12 20" id="KW-1133">Transmembrane helix</keyword>
<organism evidence="23">
    <name type="scientific">Xantusia sanchezi</name>
    <dbReference type="NCBI Taxonomy" id="270504"/>
    <lineage>
        <taxon>Eukaryota</taxon>
        <taxon>Metazoa</taxon>
        <taxon>Chordata</taxon>
        <taxon>Craniata</taxon>
        <taxon>Vertebrata</taxon>
        <taxon>Euteleostomi</taxon>
        <taxon>Lepidosauria</taxon>
        <taxon>Squamata</taxon>
        <taxon>Bifurcata</taxon>
        <taxon>Unidentata</taxon>
        <taxon>Scinciformata</taxon>
        <taxon>Xantusiidae</taxon>
        <taxon>Xantusiinae</taxon>
        <taxon>Xantusia</taxon>
    </lineage>
</organism>
<feature type="transmembrane region" description="Helical" evidence="20">
    <location>
        <begin position="112"/>
        <end position="134"/>
    </location>
</feature>
<dbReference type="PIRSF" id="PIRSF038885">
    <property type="entry name" value="COB"/>
    <property type="match status" value="1"/>
</dbReference>
<name>C7S5V6_9SAUR</name>
<keyword evidence="11 20" id="KW-0249">Electron transport</keyword>
<evidence type="ECO:0000256" key="8">
    <source>
        <dbReference type="ARBA" id="ARBA00022692"/>
    </source>
</evidence>
<keyword evidence="16 20" id="KW-0472">Membrane</keyword>
<dbReference type="GO" id="GO:0045275">
    <property type="term" value="C:respiratory chain complex III"/>
    <property type="evidence" value="ECO:0007669"/>
    <property type="project" value="InterPro"/>
</dbReference>
<feature type="transmembrane region" description="Helical" evidence="20">
    <location>
        <begin position="31"/>
        <end position="57"/>
    </location>
</feature>
<comment type="cofactor">
    <cofactor evidence="19">
        <name>heme</name>
        <dbReference type="ChEBI" id="CHEBI:30413"/>
    </cofactor>
    <text evidence="19">Binds 2 heme groups non-covalently.</text>
</comment>
<dbReference type="EMBL" id="EU116638">
    <property type="protein sequence ID" value="ABY80921.1"/>
    <property type="molecule type" value="Genomic_DNA"/>
</dbReference>
<evidence type="ECO:0000256" key="20">
    <source>
        <dbReference type="RuleBase" id="RU362117"/>
    </source>
</evidence>
<feature type="transmembrane region" description="Helical" evidence="20">
    <location>
        <begin position="321"/>
        <end position="341"/>
    </location>
</feature>
<keyword evidence="6 19" id="KW-0349">Heme</keyword>
<keyword evidence="8 20" id="KW-0812">Transmembrane</keyword>
<keyword evidence="7 20" id="KW-0679">Respiratory chain</keyword>
<evidence type="ECO:0000256" key="11">
    <source>
        <dbReference type="ARBA" id="ARBA00022982"/>
    </source>
</evidence>
<evidence type="ECO:0000313" key="24">
    <source>
        <dbReference type="EMBL" id="ABY80921.1"/>
    </source>
</evidence>
<keyword evidence="15 20" id="KW-0496">Mitochondrion</keyword>
<feature type="transmembrane region" description="Helical" evidence="20">
    <location>
        <begin position="141"/>
        <end position="159"/>
    </location>
</feature>
<evidence type="ECO:0000256" key="16">
    <source>
        <dbReference type="ARBA" id="ARBA00023136"/>
    </source>
</evidence>